<feature type="region of interest" description="Disordered" evidence="1">
    <location>
        <begin position="285"/>
        <end position="315"/>
    </location>
</feature>
<dbReference type="PANTHER" id="PTHR33087">
    <property type="entry name" value="OS07G0539200 PROTEIN"/>
    <property type="match status" value="1"/>
</dbReference>
<keyword evidence="3" id="KW-1185">Reference proteome</keyword>
<proteinExistence type="predicted"/>
<reference evidence="2" key="1">
    <citation type="journal article" date="2018" name="DNA Res.">
        <title>Multiple hybrid de novo genome assembly of finger millet, an orphan allotetraploid crop.</title>
        <authorList>
            <person name="Hatakeyama M."/>
            <person name="Aluri S."/>
            <person name="Balachadran M.T."/>
            <person name="Sivarajan S.R."/>
            <person name="Patrignani A."/>
            <person name="Gruter S."/>
            <person name="Poveda L."/>
            <person name="Shimizu-Inatsugi R."/>
            <person name="Baeten J."/>
            <person name="Francoijs K.J."/>
            <person name="Nataraja K.N."/>
            <person name="Reddy Y.A.N."/>
            <person name="Phadnis S."/>
            <person name="Ravikumar R.L."/>
            <person name="Schlapbach R."/>
            <person name="Sreeman S.M."/>
            <person name="Shimizu K.K."/>
        </authorList>
    </citation>
    <scope>NUCLEOTIDE SEQUENCE</scope>
</reference>
<reference evidence="2" key="2">
    <citation type="submission" date="2021-12" db="EMBL/GenBank/DDBJ databases">
        <title>Resequencing data analysis of finger millet.</title>
        <authorList>
            <person name="Hatakeyama M."/>
            <person name="Aluri S."/>
            <person name="Balachadran M.T."/>
            <person name="Sivarajan S.R."/>
            <person name="Poveda L."/>
            <person name="Shimizu-Inatsugi R."/>
            <person name="Schlapbach R."/>
            <person name="Sreeman S.M."/>
            <person name="Shimizu K.K."/>
        </authorList>
    </citation>
    <scope>NUCLEOTIDE SEQUENCE</scope>
</reference>
<gene>
    <name evidence="2" type="primary">gb21346</name>
    <name evidence="2" type="ORF">PR202_gb21346</name>
</gene>
<dbReference type="InterPro" id="IPR053253">
    <property type="entry name" value="Sex_diff_modulator"/>
</dbReference>
<feature type="region of interest" description="Disordered" evidence="1">
    <location>
        <begin position="496"/>
        <end position="523"/>
    </location>
</feature>
<feature type="compositionally biased region" description="Basic and acidic residues" evidence="1">
    <location>
        <begin position="286"/>
        <end position="308"/>
    </location>
</feature>
<feature type="compositionally biased region" description="Basic residues" evidence="1">
    <location>
        <begin position="508"/>
        <end position="519"/>
    </location>
</feature>
<dbReference type="EMBL" id="BQKI01000084">
    <property type="protein sequence ID" value="GJN32815.1"/>
    <property type="molecule type" value="Genomic_DNA"/>
</dbReference>
<protein>
    <submittedName>
        <fullName evidence="2">Uncharacterized protein</fullName>
    </submittedName>
</protein>
<accession>A0AAV5FEH9</accession>
<evidence type="ECO:0000313" key="2">
    <source>
        <dbReference type="EMBL" id="GJN32815.1"/>
    </source>
</evidence>
<organism evidence="2 3">
    <name type="scientific">Eleusine coracana subsp. coracana</name>
    <dbReference type="NCBI Taxonomy" id="191504"/>
    <lineage>
        <taxon>Eukaryota</taxon>
        <taxon>Viridiplantae</taxon>
        <taxon>Streptophyta</taxon>
        <taxon>Embryophyta</taxon>
        <taxon>Tracheophyta</taxon>
        <taxon>Spermatophyta</taxon>
        <taxon>Magnoliopsida</taxon>
        <taxon>Liliopsida</taxon>
        <taxon>Poales</taxon>
        <taxon>Poaceae</taxon>
        <taxon>PACMAD clade</taxon>
        <taxon>Chloridoideae</taxon>
        <taxon>Cynodonteae</taxon>
        <taxon>Eleusininae</taxon>
        <taxon>Eleusine</taxon>
    </lineage>
</organism>
<dbReference type="Proteomes" id="UP001054889">
    <property type="component" value="Unassembled WGS sequence"/>
</dbReference>
<dbReference type="PANTHER" id="PTHR33087:SF53">
    <property type="entry name" value="CCHC-TYPE DOMAIN-CONTAINING PROTEIN"/>
    <property type="match status" value="1"/>
</dbReference>
<evidence type="ECO:0000256" key="1">
    <source>
        <dbReference type="SAM" id="MobiDB-lite"/>
    </source>
</evidence>
<evidence type="ECO:0000313" key="3">
    <source>
        <dbReference type="Proteomes" id="UP001054889"/>
    </source>
</evidence>
<comment type="caution">
    <text evidence="2">The sequence shown here is derived from an EMBL/GenBank/DDBJ whole genome shotgun (WGS) entry which is preliminary data.</text>
</comment>
<name>A0AAV5FEH9_ELECO</name>
<feature type="region of interest" description="Disordered" evidence="1">
    <location>
        <begin position="1"/>
        <end position="40"/>
    </location>
</feature>
<feature type="region of interest" description="Disordered" evidence="1">
    <location>
        <begin position="231"/>
        <end position="271"/>
    </location>
</feature>
<dbReference type="AlphaFoldDB" id="A0AAV5FEH9"/>
<sequence>MEWSPSADGCRDRRSYADVVRQGSDGKPHPTLDASPASGRRLPKVYRSHPHHFIIYFSDSSDRDRVYIADRVVDGPVELRFLAWDLDRFGDRVNIPYHIKLSIEGLPQHAWSVEIADKVLCDEALIHHVEEDTRLRVNQRVFECWALSQDPSRLSQVVYLTLAKHDPRRNAHIQFSRPRGMNPGHVFKIFIHIDVVEDLMFYHFPREELLADGKVPWRDFTWEFGRADGELTHDDDDVPPPIRHCGAAREGQWCPRDEDDDHDREPRRSRTRGILRRVSGCMDGGNRNRDCTDRKEHGSGWHRGESSRGGRGNQARQHISVEGQNSNYVAWPVLSGVAGFSHENAAIWEHSDAIVITLAAHSLLMLEQCDQQQQAASDAIVIQPTASILHDLGDQTAKEQQRLELQVQQHLEEGGESITPTIVEPDTNWVVSPQRMQMDIQSDGEQLLEVLWLFKQSTSQPIFSAILPTQAHKLKEVAAEDGLQNVQGAELSSILEQSMKQQQDKKQPGKQRKSPRLKTKLSDGKPVLKMAQEIVAKKCGVIKDNQKLEGKTLQQYINLYRRPLTTGSVQAILKLTEVAIKKKKECRKKNDMTSKTTKKKSKGATLAKQKKETTIVAAAEKHPRCSPHCSRGGGCCFSLSAAI</sequence>